<feature type="region of interest" description="Disordered" evidence="1">
    <location>
        <begin position="84"/>
        <end position="118"/>
    </location>
</feature>
<evidence type="ECO:0000313" key="2">
    <source>
        <dbReference type="EMBL" id="CAD6225038.1"/>
    </source>
</evidence>
<reference evidence="2" key="1">
    <citation type="submission" date="2020-10" db="EMBL/GenBank/DDBJ databases">
        <authorList>
            <person name="Han B."/>
            <person name="Lu T."/>
            <person name="Zhao Q."/>
            <person name="Huang X."/>
            <person name="Zhao Y."/>
        </authorList>
    </citation>
    <scope>NUCLEOTIDE SEQUENCE</scope>
</reference>
<sequence>MENFEHAGLGRNPNTGCIVASDEWWAEQNAAMSGCITFRDNLLEHEDQQRIMFDAISVTNETSYVPVGGSDALQIGQSEDAVDAISEDGGTPKVTPTSDKRVQKRPAPISPPEKKKKTFRDQCMKRLVDAYEKKAQSSKQDEVTKMIDQVIEDGAEEGSDEHYYATQLLMKKEYRDMFSTLKTPSGRLGWLRRAWEDKNKN</sequence>
<dbReference type="PANTHER" id="PTHR47851:SF8">
    <property type="entry name" value="NO APICAL MERISTEM-ASSOCIATED C-TERMINAL DOMAIN-CONTAINING PROTEIN"/>
    <property type="match status" value="1"/>
</dbReference>
<dbReference type="EMBL" id="CAJGYO010000004">
    <property type="protein sequence ID" value="CAD6225038.1"/>
    <property type="molecule type" value="Genomic_DNA"/>
</dbReference>
<dbReference type="PANTHER" id="PTHR47851">
    <property type="entry name" value="OS06G0588700 PROTEIN-RELATED"/>
    <property type="match status" value="1"/>
</dbReference>
<accession>A0A811NJZ4</accession>
<dbReference type="OrthoDB" id="685324at2759"/>
<evidence type="ECO:0000256" key="1">
    <source>
        <dbReference type="SAM" id="MobiDB-lite"/>
    </source>
</evidence>
<proteinExistence type="predicted"/>
<gene>
    <name evidence="2" type="ORF">NCGR_LOCUS17202</name>
</gene>
<dbReference type="AlphaFoldDB" id="A0A811NJZ4"/>
<name>A0A811NJZ4_9POAL</name>
<comment type="caution">
    <text evidence="2">The sequence shown here is derived from an EMBL/GenBank/DDBJ whole genome shotgun (WGS) entry which is preliminary data.</text>
</comment>
<evidence type="ECO:0000313" key="3">
    <source>
        <dbReference type="Proteomes" id="UP000604825"/>
    </source>
</evidence>
<dbReference type="Proteomes" id="UP000604825">
    <property type="component" value="Unassembled WGS sequence"/>
</dbReference>
<protein>
    <submittedName>
        <fullName evidence="2">Uncharacterized protein</fullName>
    </submittedName>
</protein>
<organism evidence="2 3">
    <name type="scientific">Miscanthus lutarioriparius</name>
    <dbReference type="NCBI Taxonomy" id="422564"/>
    <lineage>
        <taxon>Eukaryota</taxon>
        <taxon>Viridiplantae</taxon>
        <taxon>Streptophyta</taxon>
        <taxon>Embryophyta</taxon>
        <taxon>Tracheophyta</taxon>
        <taxon>Spermatophyta</taxon>
        <taxon>Magnoliopsida</taxon>
        <taxon>Liliopsida</taxon>
        <taxon>Poales</taxon>
        <taxon>Poaceae</taxon>
        <taxon>PACMAD clade</taxon>
        <taxon>Panicoideae</taxon>
        <taxon>Andropogonodae</taxon>
        <taxon>Andropogoneae</taxon>
        <taxon>Saccharinae</taxon>
        <taxon>Miscanthus</taxon>
    </lineage>
</organism>
<keyword evidence="3" id="KW-1185">Reference proteome</keyword>